<name>A0A940X690_9GAMM</name>
<accession>A0A940X690</accession>
<keyword evidence="2" id="KW-1185">Reference proteome</keyword>
<gene>
    <name evidence="1" type="ORF">J5837_11325</name>
</gene>
<evidence type="ECO:0000313" key="1">
    <source>
        <dbReference type="EMBL" id="MBP3985003.1"/>
    </source>
</evidence>
<dbReference type="RefSeq" id="WP_210536843.1">
    <property type="nucleotide sequence ID" value="NZ_JAGKTC010000002.1"/>
</dbReference>
<proteinExistence type="predicted"/>
<reference evidence="1" key="2">
    <citation type="submission" date="2021-03" db="EMBL/GenBank/DDBJ databases">
        <authorList>
            <person name="Cao W."/>
        </authorList>
    </citation>
    <scope>NUCLEOTIDE SEQUENCE</scope>
    <source>
        <strain evidence="1">110414</strain>
    </source>
</reference>
<organism evidence="1 2">
    <name type="scientific">Pseudoxanthomonas helianthi</name>
    <dbReference type="NCBI Taxonomy" id="1453541"/>
    <lineage>
        <taxon>Bacteria</taxon>
        <taxon>Pseudomonadati</taxon>
        <taxon>Pseudomonadota</taxon>
        <taxon>Gammaproteobacteria</taxon>
        <taxon>Lysobacterales</taxon>
        <taxon>Lysobacteraceae</taxon>
        <taxon>Pseudoxanthomonas</taxon>
    </lineage>
</organism>
<dbReference type="Proteomes" id="UP000673447">
    <property type="component" value="Unassembled WGS sequence"/>
</dbReference>
<protein>
    <submittedName>
        <fullName evidence="1">Uncharacterized protein</fullName>
    </submittedName>
</protein>
<sequence length="128" mass="14506">MLDIETVHRRASRVLPEVVKTSGVRIADPSERGLAALLLPLRRKPSGVVAFNLSEATMRDLREDALGFLHSATRARAGLGRFAEPFDYRPWRALELDCGVAYFTSRRDERAWIVLLPAERLAVYGWRD</sequence>
<evidence type="ECO:0000313" key="2">
    <source>
        <dbReference type="Proteomes" id="UP000673447"/>
    </source>
</evidence>
<comment type="caution">
    <text evidence="1">The sequence shown here is derived from an EMBL/GenBank/DDBJ whole genome shotgun (WGS) entry which is preliminary data.</text>
</comment>
<reference evidence="1" key="1">
    <citation type="journal article" date="2016" name="Int. J. Syst. Evol. Microbiol.">
        <title>Pseudoxanthomonas helianthi sp. nov., isolated from roots of Jerusalem artichoke (Helianthus tuberosus).</title>
        <authorList>
            <person name="Kittiwongwattana C."/>
            <person name="Thawai C."/>
        </authorList>
    </citation>
    <scope>NUCLEOTIDE SEQUENCE</scope>
    <source>
        <strain evidence="1">110414</strain>
    </source>
</reference>
<dbReference type="EMBL" id="JAGKTC010000002">
    <property type="protein sequence ID" value="MBP3985003.1"/>
    <property type="molecule type" value="Genomic_DNA"/>
</dbReference>
<dbReference type="AlphaFoldDB" id="A0A940X690"/>